<accession>A0AAD9QQ95</accession>
<dbReference type="SUPFAM" id="SSF57302">
    <property type="entry name" value="Snake toxin-like"/>
    <property type="match status" value="1"/>
</dbReference>
<dbReference type="CDD" id="cd23553">
    <property type="entry name" value="TFP_LU_ECD_Ly6PGE"/>
    <property type="match status" value="1"/>
</dbReference>
<feature type="compositionally biased region" description="Basic and acidic residues" evidence="1">
    <location>
        <begin position="75"/>
        <end position="86"/>
    </location>
</feature>
<organism evidence="2 3">
    <name type="scientific">Acropora cervicornis</name>
    <name type="common">Staghorn coral</name>
    <dbReference type="NCBI Taxonomy" id="6130"/>
    <lineage>
        <taxon>Eukaryota</taxon>
        <taxon>Metazoa</taxon>
        <taxon>Cnidaria</taxon>
        <taxon>Anthozoa</taxon>
        <taxon>Hexacorallia</taxon>
        <taxon>Scleractinia</taxon>
        <taxon>Astrocoeniina</taxon>
        <taxon>Acroporidae</taxon>
        <taxon>Acropora</taxon>
    </lineage>
</organism>
<feature type="region of interest" description="Disordered" evidence="1">
    <location>
        <begin position="32"/>
        <end position="86"/>
    </location>
</feature>
<reference evidence="2" key="2">
    <citation type="journal article" date="2023" name="Science">
        <title>Genomic signatures of disease resistance in endangered staghorn corals.</title>
        <authorList>
            <person name="Vollmer S.V."/>
            <person name="Selwyn J.D."/>
            <person name="Despard B.A."/>
            <person name="Roesel C.L."/>
        </authorList>
    </citation>
    <scope>NUCLEOTIDE SEQUENCE</scope>
    <source>
        <strain evidence="2">K2</strain>
    </source>
</reference>
<comment type="caution">
    <text evidence="2">The sequence shown here is derived from an EMBL/GenBank/DDBJ whole genome shotgun (WGS) entry which is preliminary data.</text>
</comment>
<evidence type="ECO:0000313" key="3">
    <source>
        <dbReference type="Proteomes" id="UP001249851"/>
    </source>
</evidence>
<dbReference type="Gene3D" id="2.10.60.10">
    <property type="entry name" value="CD59"/>
    <property type="match status" value="1"/>
</dbReference>
<dbReference type="AlphaFoldDB" id="A0AAD9QQ95"/>
<dbReference type="InterPro" id="IPR045860">
    <property type="entry name" value="Snake_toxin-like_sf"/>
</dbReference>
<dbReference type="Proteomes" id="UP001249851">
    <property type="component" value="Unassembled WGS sequence"/>
</dbReference>
<name>A0AAD9QQ95_ACRCE</name>
<protein>
    <submittedName>
        <fullName evidence="2">Uncharacterized protein</fullName>
    </submittedName>
</protein>
<gene>
    <name evidence="2" type="ORF">P5673_011037</name>
</gene>
<sequence length="325" mass="35897">MLSITIAIVESEFCWLTVNEYLSDELASDSDYEKKNVSLGEEGGGEGEGKAETEAKQTATQPSSSYRTSSSYSPRNERSDDRFEPRTRRLGPCFNLVLFGRYMPSIAQKTHNTEFTYLVEKQTIVALSTCEAENVALATAAEEAKFLIQLLGDQMCLPSVRSANTKVRFAYAPSFSRQLNLTVEVHQYQFSNELTSIKMKTLLFLALILCTASVGFAIKCQECASSTSMEDCKEKEKERDCGGSFDRCAKMSFEYKVGVLQTKVFGKGCSTKANCDANEQFVNCGKIEGATCEFDCCDSDGCNSSVMPVISAFLMVICTLVSMLY</sequence>
<proteinExistence type="predicted"/>
<feature type="compositionally biased region" description="Low complexity" evidence="1">
    <location>
        <begin position="62"/>
        <end position="74"/>
    </location>
</feature>
<dbReference type="EMBL" id="JARQWQ010000020">
    <property type="protein sequence ID" value="KAK2565120.1"/>
    <property type="molecule type" value="Genomic_DNA"/>
</dbReference>
<evidence type="ECO:0000256" key="1">
    <source>
        <dbReference type="SAM" id="MobiDB-lite"/>
    </source>
</evidence>
<evidence type="ECO:0000313" key="2">
    <source>
        <dbReference type="EMBL" id="KAK2565120.1"/>
    </source>
</evidence>
<reference evidence="2" key="1">
    <citation type="journal article" date="2023" name="G3 (Bethesda)">
        <title>Whole genome assembly and annotation of the endangered Caribbean coral Acropora cervicornis.</title>
        <authorList>
            <person name="Selwyn J.D."/>
            <person name="Vollmer S.V."/>
        </authorList>
    </citation>
    <scope>NUCLEOTIDE SEQUENCE</scope>
    <source>
        <strain evidence="2">K2</strain>
    </source>
</reference>
<keyword evidence="3" id="KW-1185">Reference proteome</keyword>